<dbReference type="AlphaFoldDB" id="A0A9P7GHT9"/>
<proteinExistence type="predicted"/>
<name>A0A9P7GHT9_9AGAR</name>
<evidence type="ECO:0000313" key="1">
    <source>
        <dbReference type="EMBL" id="KAG5649939.1"/>
    </source>
</evidence>
<keyword evidence="2" id="KW-1185">Reference proteome</keyword>
<sequence>MLNKIVKHISVVVDNQQTLKTLQDGKYSLYLIKDIVVDNKTIQGNVVFATIPSEKVVYHMDLKWEESYEVFETIQDIIPGEPINYGTETPEVELYQKVTFHSDRGPEHQVDSMPALTVLNKWKDLAHVGVRCYSPQREEEDKFSPFYLSPQLVDGQAIRLTPTDSFSFFFASYIQVGTILDMSRAPISISRFKFKEGRQEGIVYYDDSKDKNKYWSAGDGVESF</sequence>
<reference evidence="1" key="1">
    <citation type="submission" date="2021-02" db="EMBL/GenBank/DDBJ databases">
        <authorList>
            <person name="Nieuwenhuis M."/>
            <person name="Van De Peppel L.J.J."/>
        </authorList>
    </citation>
    <scope>NUCLEOTIDE SEQUENCE</scope>
    <source>
        <strain evidence="1">D49</strain>
    </source>
</reference>
<gene>
    <name evidence="1" type="ORF">H0H81_001394</name>
</gene>
<comment type="caution">
    <text evidence="1">The sequence shown here is derived from an EMBL/GenBank/DDBJ whole genome shotgun (WGS) entry which is preliminary data.</text>
</comment>
<protein>
    <submittedName>
        <fullName evidence="1">Uncharacterized protein</fullName>
    </submittedName>
</protein>
<dbReference type="Proteomes" id="UP000717328">
    <property type="component" value="Unassembled WGS sequence"/>
</dbReference>
<evidence type="ECO:0000313" key="2">
    <source>
        <dbReference type="Proteomes" id="UP000717328"/>
    </source>
</evidence>
<dbReference type="EMBL" id="JABCKI010000625">
    <property type="protein sequence ID" value="KAG5649939.1"/>
    <property type="molecule type" value="Genomic_DNA"/>
</dbReference>
<accession>A0A9P7GHT9</accession>
<organism evidence="1 2">
    <name type="scientific">Sphagnurus paluster</name>
    <dbReference type="NCBI Taxonomy" id="117069"/>
    <lineage>
        <taxon>Eukaryota</taxon>
        <taxon>Fungi</taxon>
        <taxon>Dikarya</taxon>
        <taxon>Basidiomycota</taxon>
        <taxon>Agaricomycotina</taxon>
        <taxon>Agaricomycetes</taxon>
        <taxon>Agaricomycetidae</taxon>
        <taxon>Agaricales</taxon>
        <taxon>Tricholomatineae</taxon>
        <taxon>Lyophyllaceae</taxon>
        <taxon>Sphagnurus</taxon>
    </lineage>
</organism>
<reference evidence="1" key="2">
    <citation type="submission" date="2021-10" db="EMBL/GenBank/DDBJ databases">
        <title>Phylogenomics reveals ancestral predisposition of the termite-cultivated fungus Termitomyces towards a domesticated lifestyle.</title>
        <authorList>
            <person name="Auxier B."/>
            <person name="Grum-Grzhimaylo A."/>
            <person name="Cardenas M.E."/>
            <person name="Lodge J.D."/>
            <person name="Laessoe T."/>
            <person name="Pedersen O."/>
            <person name="Smith M.E."/>
            <person name="Kuyper T.W."/>
            <person name="Franco-Molano E.A."/>
            <person name="Baroni T.J."/>
            <person name="Aanen D.K."/>
        </authorList>
    </citation>
    <scope>NUCLEOTIDE SEQUENCE</scope>
    <source>
        <strain evidence="1">D49</strain>
    </source>
</reference>